<dbReference type="AlphaFoldDB" id="A0A212DDP1"/>
<dbReference type="Proteomes" id="UP000242450">
    <property type="component" value="Chromosome 4"/>
</dbReference>
<gene>
    <name evidence="2" type="ORF">Celaphus_00004768</name>
</gene>
<keyword evidence="3" id="KW-1185">Reference proteome</keyword>
<accession>A0A212DDP1</accession>
<feature type="compositionally biased region" description="Polar residues" evidence="1">
    <location>
        <begin position="1"/>
        <end position="18"/>
    </location>
</feature>
<evidence type="ECO:0000313" key="3">
    <source>
        <dbReference type="Proteomes" id="UP000242450"/>
    </source>
</evidence>
<reference evidence="2 3" key="1">
    <citation type="journal article" date="2018" name="Mol. Genet. Genomics">
        <title>The red deer Cervus elaphus genome CerEla1.0: sequencing, annotating, genes, and chromosomes.</title>
        <authorList>
            <person name="Bana N.A."/>
            <person name="Nyiri A."/>
            <person name="Nagy J."/>
            <person name="Frank K."/>
            <person name="Nagy T."/>
            <person name="Steger V."/>
            <person name="Schiller M."/>
            <person name="Lakatos P."/>
            <person name="Sugar L."/>
            <person name="Horn P."/>
            <person name="Barta E."/>
            <person name="Orosz L."/>
        </authorList>
    </citation>
    <scope>NUCLEOTIDE SEQUENCE [LARGE SCALE GENOMIC DNA]</scope>
    <source>
        <strain evidence="2">Hungarian</strain>
    </source>
</reference>
<evidence type="ECO:0000256" key="1">
    <source>
        <dbReference type="SAM" id="MobiDB-lite"/>
    </source>
</evidence>
<feature type="region of interest" description="Disordered" evidence="1">
    <location>
        <begin position="1"/>
        <end position="41"/>
    </location>
</feature>
<dbReference type="EMBL" id="MKHE01000004">
    <property type="protein sequence ID" value="OWK16348.1"/>
    <property type="molecule type" value="Genomic_DNA"/>
</dbReference>
<protein>
    <submittedName>
        <fullName evidence="2">Uncharacterized protein</fullName>
    </submittedName>
</protein>
<comment type="caution">
    <text evidence="2">The sequence shown here is derived from an EMBL/GenBank/DDBJ whole genome shotgun (WGS) entry which is preliminary data.</text>
</comment>
<name>A0A212DDP1_CEREH</name>
<proteinExistence type="predicted"/>
<sequence length="41" mass="4163">MTVPTSGSGARCSGTSKTAPCLYHSGSSMRRSGAGSGTWQR</sequence>
<organism evidence="2 3">
    <name type="scientific">Cervus elaphus hippelaphus</name>
    <name type="common">European red deer</name>
    <dbReference type="NCBI Taxonomy" id="46360"/>
    <lineage>
        <taxon>Eukaryota</taxon>
        <taxon>Metazoa</taxon>
        <taxon>Chordata</taxon>
        <taxon>Craniata</taxon>
        <taxon>Vertebrata</taxon>
        <taxon>Euteleostomi</taxon>
        <taxon>Mammalia</taxon>
        <taxon>Eutheria</taxon>
        <taxon>Laurasiatheria</taxon>
        <taxon>Artiodactyla</taxon>
        <taxon>Ruminantia</taxon>
        <taxon>Pecora</taxon>
        <taxon>Cervidae</taxon>
        <taxon>Cervinae</taxon>
        <taxon>Cervus</taxon>
    </lineage>
</organism>
<evidence type="ECO:0000313" key="2">
    <source>
        <dbReference type="EMBL" id="OWK16348.1"/>
    </source>
</evidence>